<accession>A0A3P6RV68</accession>
<dbReference type="AlphaFoldDB" id="A0A3P6RV68"/>
<keyword evidence="2" id="KW-1185">Reference proteome</keyword>
<evidence type="ECO:0000313" key="1">
    <source>
        <dbReference type="EMBL" id="VDK60113.1"/>
    </source>
</evidence>
<dbReference type="GO" id="GO:0043291">
    <property type="term" value="C:RAVE complex"/>
    <property type="evidence" value="ECO:0007669"/>
    <property type="project" value="TreeGrafter"/>
</dbReference>
<organism evidence="1 2">
    <name type="scientific">Cylicostephanus goldi</name>
    <name type="common">Nematode worm</name>
    <dbReference type="NCBI Taxonomy" id="71465"/>
    <lineage>
        <taxon>Eukaryota</taxon>
        <taxon>Metazoa</taxon>
        <taxon>Ecdysozoa</taxon>
        <taxon>Nematoda</taxon>
        <taxon>Chromadorea</taxon>
        <taxon>Rhabditida</taxon>
        <taxon>Rhabditina</taxon>
        <taxon>Rhabditomorpha</taxon>
        <taxon>Strongyloidea</taxon>
        <taxon>Strongylidae</taxon>
        <taxon>Cylicostephanus</taxon>
    </lineage>
</organism>
<dbReference type="PANTHER" id="PTHR13950:SF9">
    <property type="entry name" value="RABCONNECTIN-3A"/>
    <property type="match status" value="1"/>
</dbReference>
<dbReference type="PANTHER" id="PTHR13950">
    <property type="entry name" value="RABCONNECTIN-RELATED"/>
    <property type="match status" value="1"/>
</dbReference>
<proteinExistence type="predicted"/>
<reference evidence="1 2" key="1">
    <citation type="submission" date="2018-11" db="EMBL/GenBank/DDBJ databases">
        <authorList>
            <consortium name="Pathogen Informatics"/>
        </authorList>
    </citation>
    <scope>NUCLEOTIDE SEQUENCE [LARGE SCALE GENOMIC DNA]</scope>
</reference>
<dbReference type="OrthoDB" id="342131at2759"/>
<evidence type="ECO:0000313" key="2">
    <source>
        <dbReference type="Proteomes" id="UP000271889"/>
    </source>
</evidence>
<dbReference type="EMBL" id="UYRV01014185">
    <property type="protein sequence ID" value="VDK60113.1"/>
    <property type="molecule type" value="Genomic_DNA"/>
</dbReference>
<name>A0A3P6RV68_CYLGO</name>
<gene>
    <name evidence="1" type="ORF">CGOC_LOCUS4903</name>
</gene>
<sequence length="220" mass="24543">MIAEISSASGLSLCIIRHQFVDWNGDEQAETGFLTAVLMTWCEDNTSRIWKETPAPELAMIDLSGDGGEPSWEKNRPRKFFGKHFRVKKTRNKIVNKLKGIVPEKKRRGEEPPHPLGLRAQIGKSPSFSDLQFGHHSYTNKQFHLAATINAETDCMLVPSMENGGVLQKPLCVHWLNNKDLVFSIGADKLLAESFLSDSDSNRSLLRASSTVGAILLNLR</sequence>
<dbReference type="InterPro" id="IPR052208">
    <property type="entry name" value="DmX-like/RAVE_component"/>
</dbReference>
<dbReference type="GO" id="GO:0007035">
    <property type="term" value="P:vacuolar acidification"/>
    <property type="evidence" value="ECO:0007669"/>
    <property type="project" value="TreeGrafter"/>
</dbReference>
<protein>
    <submittedName>
        <fullName evidence="1">Uncharacterized protein</fullName>
    </submittedName>
</protein>
<dbReference type="Proteomes" id="UP000271889">
    <property type="component" value="Unassembled WGS sequence"/>
</dbReference>